<evidence type="ECO:0000313" key="1">
    <source>
        <dbReference type="EMBL" id="TMS33630.1"/>
    </source>
</evidence>
<name>A0A4U8UKS8_STECR</name>
<proteinExistence type="predicted"/>
<gene>
    <name evidence="1" type="ORF">L596_001351</name>
</gene>
<comment type="caution">
    <text evidence="1">The sequence shown here is derived from an EMBL/GenBank/DDBJ whole genome shotgun (WGS) entry which is preliminary data.</text>
</comment>
<evidence type="ECO:0000313" key="2">
    <source>
        <dbReference type="Proteomes" id="UP000298663"/>
    </source>
</evidence>
<keyword evidence="2" id="KW-1185">Reference proteome</keyword>
<organism evidence="1 2">
    <name type="scientific">Steinernema carpocapsae</name>
    <name type="common">Entomopathogenic nematode</name>
    <dbReference type="NCBI Taxonomy" id="34508"/>
    <lineage>
        <taxon>Eukaryota</taxon>
        <taxon>Metazoa</taxon>
        <taxon>Ecdysozoa</taxon>
        <taxon>Nematoda</taxon>
        <taxon>Chromadorea</taxon>
        <taxon>Rhabditida</taxon>
        <taxon>Tylenchina</taxon>
        <taxon>Panagrolaimomorpha</taxon>
        <taxon>Strongyloidoidea</taxon>
        <taxon>Steinernematidae</taxon>
        <taxon>Steinernema</taxon>
    </lineage>
</organism>
<reference evidence="1 2" key="2">
    <citation type="journal article" date="2019" name="G3 (Bethesda)">
        <title>Hybrid Assembly of the Genome of the Entomopathogenic Nematode Steinernema carpocapsae Identifies the X-Chromosome.</title>
        <authorList>
            <person name="Serra L."/>
            <person name="Macchietto M."/>
            <person name="Macias-Munoz A."/>
            <person name="McGill C.J."/>
            <person name="Rodriguez I.M."/>
            <person name="Rodriguez B."/>
            <person name="Murad R."/>
            <person name="Mortazavi A."/>
        </authorList>
    </citation>
    <scope>NUCLEOTIDE SEQUENCE [LARGE SCALE GENOMIC DNA]</scope>
    <source>
        <strain evidence="1 2">ALL</strain>
    </source>
</reference>
<reference evidence="1 2" key="1">
    <citation type="journal article" date="2015" name="Genome Biol.">
        <title>Comparative genomics of Steinernema reveals deeply conserved gene regulatory networks.</title>
        <authorList>
            <person name="Dillman A.R."/>
            <person name="Macchietto M."/>
            <person name="Porter C.F."/>
            <person name="Rogers A."/>
            <person name="Williams B."/>
            <person name="Antoshechkin I."/>
            <person name="Lee M.M."/>
            <person name="Goodwin Z."/>
            <person name="Lu X."/>
            <person name="Lewis E.E."/>
            <person name="Goodrich-Blair H."/>
            <person name="Stock S.P."/>
            <person name="Adams B.J."/>
            <person name="Sternberg P.W."/>
            <person name="Mortazavi A."/>
        </authorList>
    </citation>
    <scope>NUCLEOTIDE SEQUENCE [LARGE SCALE GENOMIC DNA]</scope>
    <source>
        <strain evidence="1 2">ALL</strain>
    </source>
</reference>
<dbReference type="AlphaFoldDB" id="A0A4U8UKS8"/>
<protein>
    <submittedName>
        <fullName evidence="1">Uncharacterized protein</fullName>
    </submittedName>
</protein>
<sequence>MFHSACVWNWNASGCCWRGVCLPWSPTRMTWTTLSRQAKKGRKHDAVTKCGEIRILKRDFFVFLICRADNKLKTITAC</sequence>
<dbReference type="EMBL" id="AZBU02000001">
    <property type="protein sequence ID" value="TMS33630.1"/>
    <property type="molecule type" value="Genomic_DNA"/>
</dbReference>
<accession>A0A4U8UKS8</accession>
<dbReference type="Proteomes" id="UP000298663">
    <property type="component" value="Unassembled WGS sequence"/>
</dbReference>